<keyword evidence="7" id="KW-0812">Transmembrane</keyword>
<sequence>MLYKINLLLGLLVGMSSLTFFAFIQLYRQKIQMKKIQFATETMVSEIVHEIRNPLTALQTFHEYLPEKIDDKQFLSNYSNLIGRELERMEDFLDHLLDFARPQPINFMSIDFHNLLESPLLLLEHDFKRNNIEIIQDVQENFSVNIYVDSNQMQQILMNLFFNAIDGMTNGGRLTITTSVEMVKSWWQKDLFFVIAIADTGCGIKDKHLLQIFNPFFTQKAKGTGLGLSITKGLIEGNGGTIDVQSTENVGTIFTMKFPVIKKT</sequence>
<dbReference type="PANTHER" id="PTHR43065:SF10">
    <property type="entry name" value="PEROXIDE STRESS-ACTIVATED HISTIDINE KINASE MAK3"/>
    <property type="match status" value="1"/>
</dbReference>
<dbReference type="InterPro" id="IPR003594">
    <property type="entry name" value="HATPase_dom"/>
</dbReference>
<evidence type="ECO:0000256" key="3">
    <source>
        <dbReference type="ARBA" id="ARBA00022741"/>
    </source>
</evidence>
<dbReference type="AlphaFoldDB" id="A0A3B1E4D6"/>
<feature type="domain" description="Histidine kinase" evidence="8">
    <location>
        <begin position="46"/>
        <end position="262"/>
    </location>
</feature>
<evidence type="ECO:0000256" key="2">
    <source>
        <dbReference type="ARBA" id="ARBA00022679"/>
    </source>
</evidence>
<organism evidence="9">
    <name type="scientific">hydrothermal vent metagenome</name>
    <dbReference type="NCBI Taxonomy" id="652676"/>
    <lineage>
        <taxon>unclassified sequences</taxon>
        <taxon>metagenomes</taxon>
        <taxon>ecological metagenomes</taxon>
    </lineage>
</organism>
<dbReference type="GO" id="GO:0005524">
    <property type="term" value="F:ATP binding"/>
    <property type="evidence" value="ECO:0007669"/>
    <property type="project" value="UniProtKB-KW"/>
</dbReference>
<dbReference type="SUPFAM" id="SSF55874">
    <property type="entry name" value="ATPase domain of HSP90 chaperone/DNA topoisomerase II/histidine kinase"/>
    <property type="match status" value="1"/>
</dbReference>
<keyword evidence="3" id="KW-0547">Nucleotide-binding</keyword>
<evidence type="ECO:0000256" key="1">
    <source>
        <dbReference type="ARBA" id="ARBA00022553"/>
    </source>
</evidence>
<dbReference type="Gene3D" id="3.30.565.10">
    <property type="entry name" value="Histidine kinase-like ATPase, C-terminal domain"/>
    <property type="match status" value="1"/>
</dbReference>
<dbReference type="InterPro" id="IPR036890">
    <property type="entry name" value="HATPase_C_sf"/>
</dbReference>
<accession>A0A3B1E4D6</accession>
<dbReference type="Pfam" id="PF02518">
    <property type="entry name" value="HATPase_c"/>
    <property type="match status" value="1"/>
</dbReference>
<dbReference type="SMART" id="SM00388">
    <property type="entry name" value="HisKA"/>
    <property type="match status" value="1"/>
</dbReference>
<keyword evidence="4" id="KW-0418">Kinase</keyword>
<gene>
    <name evidence="9" type="ORF">MNBD_UNCLBAC01-925</name>
</gene>
<evidence type="ECO:0000259" key="8">
    <source>
        <dbReference type="PROSITE" id="PS50109"/>
    </source>
</evidence>
<dbReference type="PROSITE" id="PS50109">
    <property type="entry name" value="HIS_KIN"/>
    <property type="match status" value="1"/>
</dbReference>
<dbReference type="Pfam" id="PF00512">
    <property type="entry name" value="HisKA"/>
    <property type="match status" value="1"/>
</dbReference>
<reference evidence="9" key="1">
    <citation type="submission" date="2018-06" db="EMBL/GenBank/DDBJ databases">
        <authorList>
            <person name="Zhirakovskaya E."/>
        </authorList>
    </citation>
    <scope>NUCLEOTIDE SEQUENCE</scope>
</reference>
<keyword evidence="5" id="KW-0067">ATP-binding</keyword>
<dbReference type="GO" id="GO:0000155">
    <property type="term" value="F:phosphorelay sensor kinase activity"/>
    <property type="evidence" value="ECO:0007669"/>
    <property type="project" value="InterPro"/>
</dbReference>
<keyword evidence="7" id="KW-0472">Membrane</keyword>
<dbReference type="PANTHER" id="PTHR43065">
    <property type="entry name" value="SENSOR HISTIDINE KINASE"/>
    <property type="match status" value="1"/>
</dbReference>
<dbReference type="EMBL" id="UOGJ01000127">
    <property type="protein sequence ID" value="VAX37407.1"/>
    <property type="molecule type" value="Genomic_DNA"/>
</dbReference>
<protein>
    <recommendedName>
        <fullName evidence="8">Histidine kinase domain-containing protein</fullName>
    </recommendedName>
</protein>
<dbReference type="InterPro" id="IPR036097">
    <property type="entry name" value="HisK_dim/P_sf"/>
</dbReference>
<proteinExistence type="predicted"/>
<keyword evidence="2" id="KW-0808">Transferase</keyword>
<dbReference type="SMART" id="SM00387">
    <property type="entry name" value="HATPase_c"/>
    <property type="match status" value="1"/>
</dbReference>
<keyword evidence="1" id="KW-0597">Phosphoprotein</keyword>
<dbReference type="Gene3D" id="1.10.287.130">
    <property type="match status" value="1"/>
</dbReference>
<evidence type="ECO:0000256" key="5">
    <source>
        <dbReference type="ARBA" id="ARBA00022840"/>
    </source>
</evidence>
<dbReference type="CDD" id="cd00082">
    <property type="entry name" value="HisKA"/>
    <property type="match status" value="1"/>
</dbReference>
<evidence type="ECO:0000313" key="9">
    <source>
        <dbReference type="EMBL" id="VAX37407.1"/>
    </source>
</evidence>
<feature type="transmembrane region" description="Helical" evidence="7">
    <location>
        <begin position="6"/>
        <end position="27"/>
    </location>
</feature>
<evidence type="ECO:0000256" key="4">
    <source>
        <dbReference type="ARBA" id="ARBA00022777"/>
    </source>
</evidence>
<evidence type="ECO:0000256" key="7">
    <source>
        <dbReference type="SAM" id="Phobius"/>
    </source>
</evidence>
<dbReference type="InterPro" id="IPR004358">
    <property type="entry name" value="Sig_transdc_His_kin-like_C"/>
</dbReference>
<keyword evidence="7" id="KW-1133">Transmembrane helix</keyword>
<dbReference type="InterPro" id="IPR005467">
    <property type="entry name" value="His_kinase_dom"/>
</dbReference>
<name>A0A3B1E4D6_9ZZZZ</name>
<dbReference type="InterPro" id="IPR003661">
    <property type="entry name" value="HisK_dim/P_dom"/>
</dbReference>
<evidence type="ECO:0000256" key="6">
    <source>
        <dbReference type="ARBA" id="ARBA00023012"/>
    </source>
</evidence>
<dbReference type="PRINTS" id="PR00344">
    <property type="entry name" value="BCTRLSENSOR"/>
</dbReference>
<keyword evidence="6" id="KW-0902">Two-component regulatory system</keyword>
<dbReference type="SUPFAM" id="SSF47384">
    <property type="entry name" value="Homodimeric domain of signal transducing histidine kinase"/>
    <property type="match status" value="1"/>
</dbReference>